<dbReference type="PANTHER" id="PTHR45613">
    <property type="entry name" value="PENTATRICOPEPTIDE REPEAT-CONTAINING PROTEIN"/>
    <property type="match status" value="1"/>
</dbReference>
<feature type="repeat" description="PPR" evidence="2">
    <location>
        <begin position="98"/>
        <end position="132"/>
    </location>
</feature>
<dbReference type="Pfam" id="PF13041">
    <property type="entry name" value="PPR_2"/>
    <property type="match status" value="1"/>
</dbReference>
<dbReference type="PANTHER" id="PTHR45613:SF459">
    <property type="entry name" value="OS10G0497300 PROTEIN"/>
    <property type="match status" value="1"/>
</dbReference>
<evidence type="ECO:0000256" key="1">
    <source>
        <dbReference type="ARBA" id="ARBA00022737"/>
    </source>
</evidence>
<dbReference type="STRING" id="22663.A0A2I0IDY3"/>
<feature type="repeat" description="PPR" evidence="2">
    <location>
        <begin position="133"/>
        <end position="167"/>
    </location>
</feature>
<dbReference type="Pfam" id="PF12854">
    <property type="entry name" value="PPR_1"/>
    <property type="match status" value="1"/>
</dbReference>
<name>A0A2I0IDY3_PUNGR</name>
<feature type="repeat" description="PPR" evidence="2">
    <location>
        <begin position="63"/>
        <end position="97"/>
    </location>
</feature>
<dbReference type="NCBIfam" id="TIGR00756">
    <property type="entry name" value="PPR"/>
    <property type="match status" value="3"/>
</dbReference>
<dbReference type="EMBL" id="PGOL01003217">
    <property type="protein sequence ID" value="PKI42215.1"/>
    <property type="molecule type" value="Genomic_DNA"/>
</dbReference>
<keyword evidence="4" id="KW-1185">Reference proteome</keyword>
<evidence type="ECO:0000313" key="4">
    <source>
        <dbReference type="Proteomes" id="UP000233551"/>
    </source>
</evidence>
<dbReference type="Pfam" id="PF13812">
    <property type="entry name" value="PPR_3"/>
    <property type="match status" value="1"/>
</dbReference>
<gene>
    <name evidence="3" type="ORF">CRG98_037395</name>
</gene>
<dbReference type="PROSITE" id="PS51375">
    <property type="entry name" value="PPR"/>
    <property type="match status" value="3"/>
</dbReference>
<dbReference type="InterPro" id="IPR002885">
    <property type="entry name" value="PPR_rpt"/>
</dbReference>
<organism evidence="3 4">
    <name type="scientific">Punica granatum</name>
    <name type="common">Pomegranate</name>
    <dbReference type="NCBI Taxonomy" id="22663"/>
    <lineage>
        <taxon>Eukaryota</taxon>
        <taxon>Viridiplantae</taxon>
        <taxon>Streptophyta</taxon>
        <taxon>Embryophyta</taxon>
        <taxon>Tracheophyta</taxon>
        <taxon>Spermatophyta</taxon>
        <taxon>Magnoliopsida</taxon>
        <taxon>eudicotyledons</taxon>
        <taxon>Gunneridae</taxon>
        <taxon>Pentapetalae</taxon>
        <taxon>rosids</taxon>
        <taxon>malvids</taxon>
        <taxon>Myrtales</taxon>
        <taxon>Lythraceae</taxon>
        <taxon>Punica</taxon>
    </lineage>
</organism>
<evidence type="ECO:0000313" key="3">
    <source>
        <dbReference type="EMBL" id="PKI42215.1"/>
    </source>
</evidence>
<reference evidence="3 4" key="1">
    <citation type="submission" date="2017-11" db="EMBL/GenBank/DDBJ databases">
        <title>De-novo sequencing of pomegranate (Punica granatum L.) genome.</title>
        <authorList>
            <person name="Akparov Z."/>
            <person name="Amiraslanov A."/>
            <person name="Hajiyeva S."/>
            <person name="Abbasov M."/>
            <person name="Kaur K."/>
            <person name="Hamwieh A."/>
            <person name="Solovyev V."/>
            <person name="Salamov A."/>
            <person name="Braich B."/>
            <person name="Kosarev P."/>
            <person name="Mahmoud A."/>
            <person name="Hajiyev E."/>
            <person name="Babayeva S."/>
            <person name="Izzatullayeva V."/>
            <person name="Mammadov A."/>
            <person name="Mammadov A."/>
            <person name="Sharifova S."/>
            <person name="Ojaghi J."/>
            <person name="Eynullazada K."/>
            <person name="Bayramov B."/>
            <person name="Abdulazimova A."/>
            <person name="Shahmuradov I."/>
        </authorList>
    </citation>
    <scope>NUCLEOTIDE SEQUENCE [LARGE SCALE GENOMIC DNA]</scope>
    <source>
        <strain evidence="4">cv. AG2017</strain>
        <tissue evidence="3">Leaf</tissue>
    </source>
</reference>
<proteinExistence type="predicted"/>
<protein>
    <submittedName>
        <fullName evidence="3">Uncharacterized protein</fullName>
    </submittedName>
</protein>
<keyword evidence="1" id="KW-0677">Repeat</keyword>
<comment type="caution">
    <text evidence="3">The sequence shown here is derived from an EMBL/GenBank/DDBJ whole genome shotgun (WGS) entry which is preliminary data.</text>
</comment>
<dbReference type="Gene3D" id="1.25.40.10">
    <property type="entry name" value="Tetratricopeptide repeat domain"/>
    <property type="match status" value="2"/>
</dbReference>
<sequence>MDYALWENFSRAVELVDVMEERGFEPNAITYGAIIKGLVRIGKTSLALGLLEKWEGRRSCRVDVVTYGTVLEGLCKEGRLMEALKLFHRMIDQGVQPNVVTYNTLVHARCFERQWEEVELLLKEMTQRGITPNVRTFNTILDAFCKDGMFFEAESILDTMIRIYIEPTVVTNAIGAINGTSKFSKVRRIQLAITSCHPCRRILLWSVASWARFLQIFLQRSVLA</sequence>
<evidence type="ECO:0000256" key="2">
    <source>
        <dbReference type="PROSITE-ProRule" id="PRU00708"/>
    </source>
</evidence>
<dbReference type="AlphaFoldDB" id="A0A2I0IDY3"/>
<dbReference type="InterPro" id="IPR011990">
    <property type="entry name" value="TPR-like_helical_dom_sf"/>
</dbReference>
<accession>A0A2I0IDY3</accession>
<dbReference type="Proteomes" id="UP000233551">
    <property type="component" value="Unassembled WGS sequence"/>
</dbReference>